<evidence type="ECO:0000313" key="3">
    <source>
        <dbReference type="EMBL" id="RVU32560.1"/>
    </source>
</evidence>
<organism evidence="3 4">
    <name type="scientific">Neptunomonas marina</name>
    <dbReference type="NCBI Taxonomy" id="1815562"/>
    <lineage>
        <taxon>Bacteria</taxon>
        <taxon>Pseudomonadati</taxon>
        <taxon>Pseudomonadota</taxon>
        <taxon>Gammaproteobacteria</taxon>
        <taxon>Oceanospirillales</taxon>
        <taxon>Oceanospirillaceae</taxon>
        <taxon>Neptunomonas</taxon>
    </lineage>
</organism>
<dbReference type="Proteomes" id="UP000282818">
    <property type="component" value="Unassembled WGS sequence"/>
</dbReference>
<evidence type="ECO:0000313" key="4">
    <source>
        <dbReference type="Proteomes" id="UP000282818"/>
    </source>
</evidence>
<dbReference type="RefSeq" id="WP_127692729.1">
    <property type="nucleotide sequence ID" value="NZ_SACQ01000001.1"/>
</dbReference>
<dbReference type="GO" id="GO:0003700">
    <property type="term" value="F:DNA-binding transcription factor activity"/>
    <property type="evidence" value="ECO:0007669"/>
    <property type="project" value="TreeGrafter"/>
</dbReference>
<feature type="domain" description="HTH cro/C1-type" evidence="2">
    <location>
        <begin position="18"/>
        <end position="72"/>
    </location>
</feature>
<accession>A0A437QDE4</accession>
<dbReference type="PANTHER" id="PTHR46797">
    <property type="entry name" value="HTH-TYPE TRANSCRIPTIONAL REGULATOR"/>
    <property type="match status" value="1"/>
</dbReference>
<dbReference type="InterPro" id="IPR050807">
    <property type="entry name" value="TransReg_Diox_bact_type"/>
</dbReference>
<dbReference type="Gene3D" id="1.10.260.40">
    <property type="entry name" value="lambda repressor-like DNA-binding domains"/>
    <property type="match status" value="1"/>
</dbReference>
<sequence>MKSNVKARTDNLQIGIQIRDLRKARGITLQQMAAHIGRSVGYTSQVERGQSNLPIPVLQAISERLDVPMSWFFQGERPVPSNERDCIVRQQNRKCLNFAGTGIREELLSPRVSDELKMVVTTFEPGAGSKEPRARKGPEAGVVQTGTLLLGFGDEVHTLHAGDSFSLTGESPHWVMNGSQTEPCVVIWSLVGQVY</sequence>
<dbReference type="GO" id="GO:0005829">
    <property type="term" value="C:cytosol"/>
    <property type="evidence" value="ECO:0007669"/>
    <property type="project" value="TreeGrafter"/>
</dbReference>
<gene>
    <name evidence="3" type="ORF">EOE65_02600</name>
</gene>
<dbReference type="Pfam" id="PF01381">
    <property type="entry name" value="HTH_3"/>
    <property type="match status" value="1"/>
</dbReference>
<dbReference type="PANTHER" id="PTHR46797:SF2">
    <property type="entry name" value="TRANSCRIPTIONAL REGULATOR"/>
    <property type="match status" value="1"/>
</dbReference>
<dbReference type="InterPro" id="IPR010982">
    <property type="entry name" value="Lambda_DNA-bd_dom_sf"/>
</dbReference>
<reference evidence="3 4" key="1">
    <citation type="submission" date="2019-01" db="EMBL/GenBank/DDBJ databases">
        <authorList>
            <person name="Chen W.-M."/>
        </authorList>
    </citation>
    <scope>NUCLEOTIDE SEQUENCE [LARGE SCALE GENOMIC DNA]</scope>
    <source>
        <strain evidence="3 4">HPM-16</strain>
    </source>
</reference>
<dbReference type="EMBL" id="SACQ01000001">
    <property type="protein sequence ID" value="RVU32560.1"/>
    <property type="molecule type" value="Genomic_DNA"/>
</dbReference>
<dbReference type="Pfam" id="PF07883">
    <property type="entry name" value="Cupin_2"/>
    <property type="match status" value="1"/>
</dbReference>
<evidence type="ECO:0000256" key="1">
    <source>
        <dbReference type="ARBA" id="ARBA00023125"/>
    </source>
</evidence>
<dbReference type="InterPro" id="IPR001387">
    <property type="entry name" value="Cro/C1-type_HTH"/>
</dbReference>
<comment type="caution">
    <text evidence="3">The sequence shown here is derived from an EMBL/GenBank/DDBJ whole genome shotgun (WGS) entry which is preliminary data.</text>
</comment>
<dbReference type="CDD" id="cd00093">
    <property type="entry name" value="HTH_XRE"/>
    <property type="match status" value="1"/>
</dbReference>
<dbReference type="CDD" id="cd02209">
    <property type="entry name" value="cupin_XRE_C"/>
    <property type="match status" value="1"/>
</dbReference>
<dbReference type="GO" id="GO:0003677">
    <property type="term" value="F:DNA binding"/>
    <property type="evidence" value="ECO:0007669"/>
    <property type="project" value="UniProtKB-KW"/>
</dbReference>
<dbReference type="AlphaFoldDB" id="A0A437QDE4"/>
<dbReference type="InterPro" id="IPR014710">
    <property type="entry name" value="RmlC-like_jellyroll"/>
</dbReference>
<dbReference type="InterPro" id="IPR011051">
    <property type="entry name" value="RmlC_Cupin_sf"/>
</dbReference>
<evidence type="ECO:0000259" key="2">
    <source>
        <dbReference type="PROSITE" id="PS50943"/>
    </source>
</evidence>
<protein>
    <submittedName>
        <fullName evidence="3">XRE family transcriptional regulator</fullName>
    </submittedName>
</protein>
<keyword evidence="1" id="KW-0238">DNA-binding</keyword>
<name>A0A437QDE4_9GAMM</name>
<dbReference type="PROSITE" id="PS50943">
    <property type="entry name" value="HTH_CROC1"/>
    <property type="match status" value="1"/>
</dbReference>
<keyword evidence="4" id="KW-1185">Reference proteome</keyword>
<dbReference type="SUPFAM" id="SSF47413">
    <property type="entry name" value="lambda repressor-like DNA-binding domains"/>
    <property type="match status" value="1"/>
</dbReference>
<dbReference type="SUPFAM" id="SSF51182">
    <property type="entry name" value="RmlC-like cupins"/>
    <property type="match status" value="1"/>
</dbReference>
<dbReference type="InterPro" id="IPR013096">
    <property type="entry name" value="Cupin_2"/>
</dbReference>
<proteinExistence type="predicted"/>
<dbReference type="Gene3D" id="2.60.120.10">
    <property type="entry name" value="Jelly Rolls"/>
    <property type="match status" value="1"/>
</dbReference>
<dbReference type="SMART" id="SM00530">
    <property type="entry name" value="HTH_XRE"/>
    <property type="match status" value="1"/>
</dbReference>